<evidence type="ECO:0000256" key="2">
    <source>
        <dbReference type="ARBA" id="ARBA00022475"/>
    </source>
</evidence>
<dbReference type="Proteomes" id="UP000320801">
    <property type="component" value="Unassembled WGS sequence"/>
</dbReference>
<evidence type="ECO:0000259" key="7">
    <source>
        <dbReference type="Pfam" id="PF03772"/>
    </source>
</evidence>
<evidence type="ECO:0000313" key="8">
    <source>
        <dbReference type="EMBL" id="TQC54134.1"/>
    </source>
</evidence>
<feature type="transmembrane region" description="Helical" evidence="6">
    <location>
        <begin position="430"/>
        <end position="448"/>
    </location>
</feature>
<gene>
    <name evidence="8" type="ORF">E1I18_00825</name>
</gene>
<keyword evidence="9" id="KW-1185">Reference proteome</keyword>
<dbReference type="InterPro" id="IPR004477">
    <property type="entry name" value="ComEC_N"/>
</dbReference>
<keyword evidence="5 6" id="KW-0472">Membrane</keyword>
<feature type="transmembrane region" description="Helical" evidence="6">
    <location>
        <begin position="259"/>
        <end position="280"/>
    </location>
</feature>
<feature type="transmembrane region" description="Helical" evidence="6">
    <location>
        <begin position="345"/>
        <end position="363"/>
    </location>
</feature>
<dbReference type="AlphaFoldDB" id="A0A507SVA6"/>
<accession>A0A507SVA6</accession>
<organism evidence="8 9">
    <name type="scientific">Mycoplasmopsis mucosicanis</name>
    <dbReference type="NCBI Taxonomy" id="458208"/>
    <lineage>
        <taxon>Bacteria</taxon>
        <taxon>Bacillati</taxon>
        <taxon>Mycoplasmatota</taxon>
        <taxon>Mycoplasmoidales</taxon>
        <taxon>Metamycoplasmataceae</taxon>
        <taxon>Mycoplasmopsis</taxon>
    </lineage>
</organism>
<feature type="domain" description="ComEC/Rec2-related protein" evidence="7">
    <location>
        <begin position="207"/>
        <end position="446"/>
    </location>
</feature>
<dbReference type="EMBL" id="SMDN01000002">
    <property type="protein sequence ID" value="TQC54134.1"/>
    <property type="molecule type" value="Genomic_DNA"/>
</dbReference>
<evidence type="ECO:0000313" key="9">
    <source>
        <dbReference type="Proteomes" id="UP000320801"/>
    </source>
</evidence>
<feature type="transmembrane region" description="Helical" evidence="6">
    <location>
        <begin position="406"/>
        <end position="424"/>
    </location>
</feature>
<comment type="subcellular location">
    <subcellularLocation>
        <location evidence="1">Cell membrane</location>
        <topology evidence="1">Multi-pass membrane protein</topology>
    </subcellularLocation>
</comment>
<evidence type="ECO:0000256" key="4">
    <source>
        <dbReference type="ARBA" id="ARBA00022989"/>
    </source>
</evidence>
<dbReference type="PANTHER" id="PTHR30619:SF7">
    <property type="entry name" value="BETA-LACTAMASE DOMAIN PROTEIN"/>
    <property type="match status" value="1"/>
</dbReference>
<feature type="transmembrane region" description="Helical" evidence="6">
    <location>
        <begin position="21"/>
        <end position="42"/>
    </location>
</feature>
<feature type="transmembrane region" description="Helical" evidence="6">
    <location>
        <begin position="292"/>
        <end position="308"/>
    </location>
</feature>
<sequence length="457" mass="53566">MRTNWKNENWIKKLAKIKTSVNPLTFVFWALLTPLFLHLSISKVQTRYFWVFGLIFSIIIFVFFLPKVLIFVCFLVAIYLFFYWLRQPQNIEEGQYILRATVIKTSSKYAILNVQNTNFIIYLNKFTTKTPLRVSQIVDVEGSVVKINEISNFHIANSINYLINRGNVIRVSQAKYSFNAFIDNYSQSGGVFFNKYWKLLLFGKNYDSESIVEKAIKINIVHLIVISGLHFDLLFTILLKPLSKIKNIKVQKSLEIVAYIFIFMYLASLQNFIPGIRAFITQICSRKFKLKFSQSIIIAAFCVFFLNFNNIITISFILSFSCTILIVYLGRLLKKFKIKYKILQYLILITCIYIYMSLFSLSFNKYLNLLGLFYTIIFTPIIELVYIFSLIFCYSPSFLDLIYQGLDWLINFASTLSVILLIPIKITQKTLLIWMILWASFISIGLFYRGKRKNKKI</sequence>
<name>A0A507SVA6_9BACT</name>
<feature type="transmembrane region" description="Helical" evidence="6">
    <location>
        <begin position="369"/>
        <end position="394"/>
    </location>
</feature>
<dbReference type="PANTHER" id="PTHR30619">
    <property type="entry name" value="DNA INTERNALIZATION/COMPETENCE PROTEIN COMEC/REC2"/>
    <property type="match status" value="1"/>
</dbReference>
<dbReference type="NCBIfam" id="NF045979">
    <property type="entry name" value="ComEC_MAG0480"/>
    <property type="match status" value="1"/>
</dbReference>
<dbReference type="Pfam" id="PF03772">
    <property type="entry name" value="Competence"/>
    <property type="match status" value="1"/>
</dbReference>
<evidence type="ECO:0000256" key="6">
    <source>
        <dbReference type="SAM" id="Phobius"/>
    </source>
</evidence>
<feature type="transmembrane region" description="Helical" evidence="6">
    <location>
        <begin position="48"/>
        <end position="81"/>
    </location>
</feature>
<proteinExistence type="predicted"/>
<comment type="caution">
    <text evidence="8">The sequence shown here is derived from an EMBL/GenBank/DDBJ whole genome shotgun (WGS) entry which is preliminary data.</text>
</comment>
<feature type="transmembrane region" description="Helical" evidence="6">
    <location>
        <begin position="220"/>
        <end position="239"/>
    </location>
</feature>
<evidence type="ECO:0000256" key="5">
    <source>
        <dbReference type="ARBA" id="ARBA00023136"/>
    </source>
</evidence>
<dbReference type="RefSeq" id="WP_141483716.1">
    <property type="nucleotide sequence ID" value="NZ_SMDN01000002.1"/>
</dbReference>
<evidence type="ECO:0000256" key="3">
    <source>
        <dbReference type="ARBA" id="ARBA00022692"/>
    </source>
</evidence>
<dbReference type="OrthoDB" id="398983at2"/>
<keyword evidence="2" id="KW-1003">Cell membrane</keyword>
<keyword evidence="4 6" id="KW-1133">Transmembrane helix</keyword>
<dbReference type="GO" id="GO:0005886">
    <property type="term" value="C:plasma membrane"/>
    <property type="evidence" value="ECO:0007669"/>
    <property type="project" value="UniProtKB-SubCell"/>
</dbReference>
<protein>
    <recommendedName>
        <fullName evidence="7">ComEC/Rec2-related protein domain-containing protein</fullName>
    </recommendedName>
</protein>
<evidence type="ECO:0000256" key="1">
    <source>
        <dbReference type="ARBA" id="ARBA00004651"/>
    </source>
</evidence>
<keyword evidence="3 6" id="KW-0812">Transmembrane</keyword>
<dbReference type="InterPro" id="IPR052159">
    <property type="entry name" value="Competence_DNA_uptake"/>
</dbReference>
<reference evidence="8 9" key="1">
    <citation type="submission" date="2019-03" db="EMBL/GenBank/DDBJ databases">
        <title>Characterization of a novel Mycoplasma cynos real-time PCR assay.</title>
        <authorList>
            <person name="Tallmadge R.L."/>
            <person name="Mitchell P.K."/>
            <person name="Goodman L."/>
        </authorList>
    </citation>
    <scope>NUCLEOTIDE SEQUENCE [LARGE SCALE GENOMIC DNA]</scope>
    <source>
        <strain evidence="8 9">1642</strain>
    </source>
</reference>